<keyword evidence="3" id="KW-1185">Reference proteome</keyword>
<dbReference type="EMBL" id="BOMY01000069">
    <property type="protein sequence ID" value="GIF26948.1"/>
    <property type="molecule type" value="Genomic_DNA"/>
</dbReference>
<name>A0A919NY77_9ACTN</name>
<protein>
    <submittedName>
        <fullName evidence="2">Uncharacterized protein</fullName>
    </submittedName>
</protein>
<feature type="transmembrane region" description="Helical" evidence="1">
    <location>
        <begin position="135"/>
        <end position="158"/>
    </location>
</feature>
<keyword evidence="1" id="KW-0812">Transmembrane</keyword>
<feature type="transmembrane region" description="Helical" evidence="1">
    <location>
        <begin position="178"/>
        <end position="197"/>
    </location>
</feature>
<dbReference type="Proteomes" id="UP000623608">
    <property type="component" value="Unassembled WGS sequence"/>
</dbReference>
<keyword evidence="1" id="KW-1133">Transmembrane helix</keyword>
<accession>A0A919NY77</accession>
<sequence length="210" mass="20986">MLAAATLLLGAGAAWLTTRSTPNFREVLEPVQLAMSVLVPFFGVLAVTGLHGPPAPRPGSEWRLAARLVVAVGLAVGFALAGVLIAAVATGLAGGGWPPASRIAALVAGAVLVQVIAQLVGTGCGLLVRRPGVAMAATIVVPMGVTVLLGAIDSGGGLVRWLTPYGNAQALLGGEPTAALGVVVLLWCVIPNVVGAISRARPHRAAPDRA</sequence>
<reference evidence="2" key="1">
    <citation type="submission" date="2021-01" db="EMBL/GenBank/DDBJ databases">
        <title>Whole genome shotgun sequence of Actinoplanes tereljensis NBRC 105297.</title>
        <authorList>
            <person name="Komaki H."/>
            <person name="Tamura T."/>
        </authorList>
    </citation>
    <scope>NUCLEOTIDE SEQUENCE</scope>
    <source>
        <strain evidence="2">NBRC 105297</strain>
    </source>
</reference>
<feature type="transmembrane region" description="Helical" evidence="1">
    <location>
        <begin position="103"/>
        <end position="128"/>
    </location>
</feature>
<comment type="caution">
    <text evidence="2">The sequence shown here is derived from an EMBL/GenBank/DDBJ whole genome shotgun (WGS) entry which is preliminary data.</text>
</comment>
<gene>
    <name evidence="2" type="ORF">Ate02nite_96780</name>
</gene>
<feature type="transmembrane region" description="Helical" evidence="1">
    <location>
        <begin position="64"/>
        <end position="97"/>
    </location>
</feature>
<feature type="transmembrane region" description="Helical" evidence="1">
    <location>
        <begin position="30"/>
        <end position="52"/>
    </location>
</feature>
<organism evidence="2 3">
    <name type="scientific">Paractinoplanes tereljensis</name>
    <dbReference type="NCBI Taxonomy" id="571912"/>
    <lineage>
        <taxon>Bacteria</taxon>
        <taxon>Bacillati</taxon>
        <taxon>Actinomycetota</taxon>
        <taxon>Actinomycetes</taxon>
        <taxon>Micromonosporales</taxon>
        <taxon>Micromonosporaceae</taxon>
        <taxon>Paractinoplanes</taxon>
    </lineage>
</organism>
<evidence type="ECO:0000313" key="2">
    <source>
        <dbReference type="EMBL" id="GIF26948.1"/>
    </source>
</evidence>
<dbReference type="AlphaFoldDB" id="A0A919NY77"/>
<proteinExistence type="predicted"/>
<evidence type="ECO:0000313" key="3">
    <source>
        <dbReference type="Proteomes" id="UP000623608"/>
    </source>
</evidence>
<keyword evidence="1" id="KW-0472">Membrane</keyword>
<evidence type="ECO:0000256" key="1">
    <source>
        <dbReference type="SAM" id="Phobius"/>
    </source>
</evidence>